<dbReference type="OrthoDB" id="4746525at2"/>
<dbReference type="Gene3D" id="3.40.50.300">
    <property type="entry name" value="P-loop containing nucleotide triphosphate hydrolases"/>
    <property type="match status" value="1"/>
</dbReference>
<sequence length="469" mass="50359">MDTPGVGGVYEAHTAATTAFLPSAHAVLFVTDTTQPLMESELRFLARATSAARAEGDDDGTVFVMTRADAAVDQATRLANTRAKLAEVTGRPAEGIVVVPVSSTAHHAYLEFGDDEDRELGNLDGLSDLLWDTLARRRVRVVLGDALGSARAGAEALLRPVEAASAALRASSAEEAQRLEDEIVRAQRRTAELREGRGWTEALRRDLDAVAADLRERARSGVEAIWDEVDTGDLFDERMLAEPQPILDRIGEETTDLVSDLNRRMTKRVRAVFTETARSTGLSLTGKESRDLDLPGERTVTGRLGTENLPGSALGQIRDGGLGAGIGATIGAALLGPVGLWLGSVVGGLLGRSRAVRAARHQEAQARRASLVAELRPLRRDQHRAIIEGVQERMRELTRAAVAEITALARQEDEALTSSLVGLREARTRTGAERELAVLAAREAELRRVLAEVSALETEVSALADRTTA</sequence>
<dbReference type="PANTHER" id="PTHR43681">
    <property type="entry name" value="TRANSMEMBRANE GTPASE FZO"/>
    <property type="match status" value="1"/>
</dbReference>
<dbReference type="InterPro" id="IPR051943">
    <property type="entry name" value="TRAFAC_Dynamin-like_GTPase"/>
</dbReference>
<name>A0A2S6GTK3_9PSEU</name>
<dbReference type="AlphaFoldDB" id="A0A2S6GTK3"/>
<dbReference type="RefSeq" id="WP_104478977.1">
    <property type="nucleotide sequence ID" value="NZ_CP154825.1"/>
</dbReference>
<organism evidence="2 3">
    <name type="scientific">Actinokineospora auranticolor</name>
    <dbReference type="NCBI Taxonomy" id="155976"/>
    <lineage>
        <taxon>Bacteria</taxon>
        <taxon>Bacillati</taxon>
        <taxon>Actinomycetota</taxon>
        <taxon>Actinomycetes</taxon>
        <taxon>Pseudonocardiales</taxon>
        <taxon>Pseudonocardiaceae</taxon>
        <taxon>Actinokineospora</taxon>
    </lineage>
</organism>
<feature type="coiled-coil region" evidence="1">
    <location>
        <begin position="439"/>
        <end position="466"/>
    </location>
</feature>
<keyword evidence="1" id="KW-0175">Coiled coil</keyword>
<gene>
    <name evidence="2" type="ORF">CLV40_105248</name>
</gene>
<dbReference type="EMBL" id="PTIX01000005">
    <property type="protein sequence ID" value="PPK68519.1"/>
    <property type="molecule type" value="Genomic_DNA"/>
</dbReference>
<dbReference type="PANTHER" id="PTHR43681:SF1">
    <property type="entry name" value="SARCALUMENIN"/>
    <property type="match status" value="1"/>
</dbReference>
<feature type="coiled-coil region" evidence="1">
    <location>
        <begin position="169"/>
        <end position="196"/>
    </location>
</feature>
<accession>A0A2S6GTK3</accession>
<proteinExistence type="predicted"/>
<protein>
    <submittedName>
        <fullName evidence="2">Dynamin family protein</fullName>
    </submittedName>
</protein>
<keyword evidence="3" id="KW-1185">Reference proteome</keyword>
<evidence type="ECO:0000256" key="1">
    <source>
        <dbReference type="SAM" id="Coils"/>
    </source>
</evidence>
<evidence type="ECO:0000313" key="2">
    <source>
        <dbReference type="EMBL" id="PPK68519.1"/>
    </source>
</evidence>
<dbReference type="Proteomes" id="UP000239203">
    <property type="component" value="Unassembled WGS sequence"/>
</dbReference>
<evidence type="ECO:0000313" key="3">
    <source>
        <dbReference type="Proteomes" id="UP000239203"/>
    </source>
</evidence>
<reference evidence="2 3" key="1">
    <citation type="submission" date="2018-02" db="EMBL/GenBank/DDBJ databases">
        <title>Genomic Encyclopedia of Archaeal and Bacterial Type Strains, Phase II (KMG-II): from individual species to whole genera.</title>
        <authorList>
            <person name="Goeker M."/>
        </authorList>
    </citation>
    <scope>NUCLEOTIDE SEQUENCE [LARGE SCALE GENOMIC DNA]</scope>
    <source>
        <strain evidence="2 3">YU 961-1</strain>
    </source>
</reference>
<dbReference type="InterPro" id="IPR027417">
    <property type="entry name" value="P-loop_NTPase"/>
</dbReference>
<dbReference type="SUPFAM" id="SSF52540">
    <property type="entry name" value="P-loop containing nucleoside triphosphate hydrolases"/>
    <property type="match status" value="1"/>
</dbReference>
<comment type="caution">
    <text evidence="2">The sequence shown here is derived from an EMBL/GenBank/DDBJ whole genome shotgun (WGS) entry which is preliminary data.</text>
</comment>